<reference evidence="1" key="1">
    <citation type="journal article" date="2015" name="Front. Microbiol.">
        <title>Combining genomic sequencing methods to explore viral diversity and reveal potential virus-host interactions.</title>
        <authorList>
            <person name="Chow C.E."/>
            <person name="Winget D.M."/>
            <person name="White R.A.III."/>
            <person name="Hallam S.J."/>
            <person name="Suttle C.A."/>
        </authorList>
    </citation>
    <scope>NUCLEOTIDE SEQUENCE</scope>
    <source>
        <strain evidence="1">Oxic1_8</strain>
    </source>
</reference>
<dbReference type="EMBL" id="KR029603">
    <property type="protein sequence ID" value="AKH48378.1"/>
    <property type="molecule type" value="Genomic_DNA"/>
</dbReference>
<proteinExistence type="predicted"/>
<accession>A0A0F7L9X6</accession>
<protein>
    <submittedName>
        <fullName evidence="1">Uncharacterized protein</fullName>
    </submittedName>
</protein>
<organism evidence="1">
    <name type="scientific">uncultured marine virus</name>
    <dbReference type="NCBI Taxonomy" id="186617"/>
    <lineage>
        <taxon>Viruses</taxon>
        <taxon>environmental samples</taxon>
    </lineage>
</organism>
<evidence type="ECO:0000313" key="1">
    <source>
        <dbReference type="EMBL" id="AKH48378.1"/>
    </source>
</evidence>
<reference evidence="1" key="2">
    <citation type="submission" date="2015-03" db="EMBL/GenBank/DDBJ databases">
        <authorList>
            <person name="Chow C.-E.T."/>
            <person name="Winget D.M."/>
            <person name="White R.A.III."/>
            <person name="Hallam S.J."/>
            <person name="Suttle C.A."/>
        </authorList>
    </citation>
    <scope>NUCLEOTIDE SEQUENCE</scope>
    <source>
        <strain evidence="1">Oxic1_8</strain>
    </source>
</reference>
<sequence>MFDVEHARHDGQVLQRGGFRIVKAGVLDPVKDLRALQEVHETIPFDRHRVRDDPDSIADGFLGGHHVGDRCRRGVSGPGGAGCRRVRHGVDFGDDQVFEVLEHLIPSTLRGEHFRIPPVTVNLGVA</sequence>
<name>A0A0F7L9X6_9VIRU</name>